<proteinExistence type="predicted"/>
<accession>A0A5C6U4G5</accession>
<sequence length="292" mass="31837">MGRLPLRGGRHGRQARRQGAGQRAAGALGRSTRKRRVSAASALFRAPEPLDAARHGTLRIAPLRDYSIASRLHAVFVAATEIPEAALEYPVVFVQAGDLDADGRPAVSPVALLGLEAGENLFVEGTRWKAAYVPAFVRRYPFVSSSSGPMIDVAWSGLSPVEGEPLFDAQGRPTPVLEQALEFLGRFDAEARRTRGFCRRLVELDLLQPMQADATLPDGQRITVEGFRVIDEEKLRNLPDAVVLELHRSGMLMLAHLHRASLVRMRQLIEMKARRVQPGASQPDGANDGSTG</sequence>
<gene>
    <name evidence="2" type="ORF">FSC37_14105</name>
</gene>
<name>A0A5C6U4G5_9BURK</name>
<evidence type="ECO:0000256" key="1">
    <source>
        <dbReference type="SAM" id="MobiDB-lite"/>
    </source>
</evidence>
<dbReference type="InterPro" id="IPR010836">
    <property type="entry name" value="SapC"/>
</dbReference>
<evidence type="ECO:0000313" key="2">
    <source>
        <dbReference type="EMBL" id="TXC66558.1"/>
    </source>
</evidence>
<dbReference type="Proteomes" id="UP000321832">
    <property type="component" value="Unassembled WGS sequence"/>
</dbReference>
<dbReference type="EMBL" id="VOPW01000001">
    <property type="protein sequence ID" value="TXC66558.1"/>
    <property type="molecule type" value="Genomic_DNA"/>
</dbReference>
<evidence type="ECO:0000313" key="3">
    <source>
        <dbReference type="Proteomes" id="UP000321832"/>
    </source>
</evidence>
<dbReference type="Pfam" id="PF07277">
    <property type="entry name" value="SapC"/>
    <property type="match status" value="1"/>
</dbReference>
<dbReference type="AlphaFoldDB" id="A0A5C6U4G5"/>
<organism evidence="2 3">
    <name type="scientific">Piscinibacter aquaticus</name>
    <dbReference type="NCBI Taxonomy" id="392597"/>
    <lineage>
        <taxon>Bacteria</taxon>
        <taxon>Pseudomonadati</taxon>
        <taxon>Pseudomonadota</taxon>
        <taxon>Betaproteobacteria</taxon>
        <taxon>Burkholderiales</taxon>
        <taxon>Sphaerotilaceae</taxon>
        <taxon>Piscinibacter</taxon>
    </lineage>
</organism>
<comment type="caution">
    <text evidence="2">The sequence shown here is derived from an EMBL/GenBank/DDBJ whole genome shotgun (WGS) entry which is preliminary data.</text>
</comment>
<reference evidence="2 3" key="1">
    <citation type="submission" date="2019-08" db="EMBL/GenBank/DDBJ databases">
        <authorList>
            <person name="Khan S.A."/>
            <person name="Jeon C.O."/>
            <person name="Jeong S.E."/>
        </authorList>
    </citation>
    <scope>NUCLEOTIDE SEQUENCE [LARGE SCALE GENOMIC DNA]</scope>
    <source>
        <strain evidence="3">IMCC1728</strain>
    </source>
</reference>
<feature type="compositionally biased region" description="Low complexity" evidence="1">
    <location>
        <begin position="17"/>
        <end position="30"/>
    </location>
</feature>
<keyword evidence="3" id="KW-1185">Reference proteome</keyword>
<feature type="region of interest" description="Disordered" evidence="1">
    <location>
        <begin position="1"/>
        <end position="34"/>
    </location>
</feature>
<protein>
    <submittedName>
        <fullName evidence="2">SapC family protein</fullName>
    </submittedName>
</protein>